<evidence type="ECO:0000313" key="5">
    <source>
        <dbReference type="EMBL" id="CAI9771949.1"/>
    </source>
</evidence>
<proteinExistence type="predicted"/>
<evidence type="ECO:0000313" key="6">
    <source>
        <dbReference type="Proteomes" id="UP000834106"/>
    </source>
</evidence>
<organism evidence="5 6">
    <name type="scientific">Fraxinus pennsylvanica</name>
    <dbReference type="NCBI Taxonomy" id="56036"/>
    <lineage>
        <taxon>Eukaryota</taxon>
        <taxon>Viridiplantae</taxon>
        <taxon>Streptophyta</taxon>
        <taxon>Embryophyta</taxon>
        <taxon>Tracheophyta</taxon>
        <taxon>Spermatophyta</taxon>
        <taxon>Magnoliopsida</taxon>
        <taxon>eudicotyledons</taxon>
        <taxon>Gunneridae</taxon>
        <taxon>Pentapetalae</taxon>
        <taxon>asterids</taxon>
        <taxon>lamiids</taxon>
        <taxon>Lamiales</taxon>
        <taxon>Oleaceae</taxon>
        <taxon>Oleeae</taxon>
        <taxon>Fraxinus</taxon>
    </lineage>
</organism>
<keyword evidence="4" id="KW-1133">Transmembrane helix</keyword>
<feature type="transmembrane region" description="Helical" evidence="4">
    <location>
        <begin position="44"/>
        <end position="67"/>
    </location>
</feature>
<sequence>MEGYKQQQQSPNPLAPTVNGYPRSDTESASHDARELRKKKRMKCLLYIVIFAVFQTGIILLFALTVMKIRTPKFRVRSATLNNFNAGTRTNPSLNFTMNAEFGVKNANFGHFKYLNTTVSFFHGNDMVGKVVVQGARAKARKTRKFNEVVELSFPANSQLGNDLGSGFVNLTSQSELRGKVELMKVIKKNKSTNMNCAMQISIATQQLQNIVCK</sequence>
<dbReference type="AlphaFoldDB" id="A0AAD1ZLX9"/>
<comment type="subcellular location">
    <subcellularLocation>
        <location evidence="1">Membrane</location>
    </subcellularLocation>
</comment>
<protein>
    <recommendedName>
        <fullName evidence="7">Late embryogenesis abundant protein LEA-2 subgroup domain-containing protein</fullName>
    </recommendedName>
</protein>
<keyword evidence="2 4" id="KW-0472">Membrane</keyword>
<dbReference type="GO" id="GO:0098542">
    <property type="term" value="P:defense response to other organism"/>
    <property type="evidence" value="ECO:0007669"/>
    <property type="project" value="InterPro"/>
</dbReference>
<dbReference type="PANTHER" id="PTHR31234">
    <property type="entry name" value="LATE EMBRYOGENESIS ABUNDANT (LEA) HYDROXYPROLINE-RICH GLYCOPROTEIN FAMILY"/>
    <property type="match status" value="1"/>
</dbReference>
<evidence type="ECO:0008006" key="7">
    <source>
        <dbReference type="Google" id="ProtNLM"/>
    </source>
</evidence>
<feature type="compositionally biased region" description="Polar residues" evidence="3">
    <location>
        <begin position="1"/>
        <end position="12"/>
    </location>
</feature>
<dbReference type="GO" id="GO:0005886">
    <property type="term" value="C:plasma membrane"/>
    <property type="evidence" value="ECO:0007669"/>
    <property type="project" value="TreeGrafter"/>
</dbReference>
<name>A0AAD1ZLX9_9LAMI</name>
<reference evidence="5" key="1">
    <citation type="submission" date="2023-05" db="EMBL/GenBank/DDBJ databases">
        <authorList>
            <person name="Huff M."/>
        </authorList>
    </citation>
    <scope>NUCLEOTIDE SEQUENCE</scope>
</reference>
<evidence type="ECO:0000256" key="4">
    <source>
        <dbReference type="SAM" id="Phobius"/>
    </source>
</evidence>
<evidence type="ECO:0000256" key="3">
    <source>
        <dbReference type="SAM" id="MobiDB-lite"/>
    </source>
</evidence>
<dbReference type="Proteomes" id="UP000834106">
    <property type="component" value="Chromosome 12"/>
</dbReference>
<keyword evidence="6" id="KW-1185">Reference proteome</keyword>
<dbReference type="EMBL" id="OU503047">
    <property type="protein sequence ID" value="CAI9771949.1"/>
    <property type="molecule type" value="Genomic_DNA"/>
</dbReference>
<feature type="region of interest" description="Disordered" evidence="3">
    <location>
        <begin position="1"/>
        <end position="34"/>
    </location>
</feature>
<dbReference type="PANTHER" id="PTHR31234:SF2">
    <property type="entry name" value="OS05G0199100 PROTEIN"/>
    <property type="match status" value="1"/>
</dbReference>
<keyword evidence="4" id="KW-0812">Transmembrane</keyword>
<evidence type="ECO:0000256" key="1">
    <source>
        <dbReference type="ARBA" id="ARBA00004370"/>
    </source>
</evidence>
<evidence type="ECO:0000256" key="2">
    <source>
        <dbReference type="ARBA" id="ARBA00023136"/>
    </source>
</evidence>
<dbReference type="InterPro" id="IPR044839">
    <property type="entry name" value="NDR1-like"/>
</dbReference>
<feature type="compositionally biased region" description="Basic and acidic residues" evidence="3">
    <location>
        <begin position="24"/>
        <end position="34"/>
    </location>
</feature>
<accession>A0AAD1ZLX9</accession>
<gene>
    <name evidence="5" type="ORF">FPE_LOCUS19379</name>
</gene>